<feature type="region of interest" description="Disordered" evidence="1">
    <location>
        <begin position="990"/>
        <end position="1023"/>
    </location>
</feature>
<feature type="compositionally biased region" description="Basic and acidic residues" evidence="1">
    <location>
        <begin position="320"/>
        <end position="330"/>
    </location>
</feature>
<feature type="compositionally biased region" description="Pro residues" evidence="1">
    <location>
        <begin position="1247"/>
        <end position="1256"/>
    </location>
</feature>
<feature type="compositionally biased region" description="Basic and acidic residues" evidence="1">
    <location>
        <begin position="115"/>
        <end position="133"/>
    </location>
</feature>
<keyword evidence="2" id="KW-0812">Transmembrane</keyword>
<feature type="compositionally biased region" description="Basic and acidic residues" evidence="1">
    <location>
        <begin position="2468"/>
        <end position="2497"/>
    </location>
</feature>
<feature type="region of interest" description="Disordered" evidence="1">
    <location>
        <begin position="551"/>
        <end position="595"/>
    </location>
</feature>
<feature type="compositionally biased region" description="Basic and acidic residues" evidence="1">
    <location>
        <begin position="1827"/>
        <end position="1843"/>
    </location>
</feature>
<feature type="compositionally biased region" description="Basic and acidic residues" evidence="1">
    <location>
        <begin position="1861"/>
        <end position="1875"/>
    </location>
</feature>
<feature type="compositionally biased region" description="Polar residues" evidence="1">
    <location>
        <begin position="232"/>
        <end position="244"/>
    </location>
</feature>
<feature type="compositionally biased region" description="Basic residues" evidence="1">
    <location>
        <begin position="1844"/>
        <end position="1853"/>
    </location>
</feature>
<feature type="compositionally biased region" description="Acidic residues" evidence="1">
    <location>
        <begin position="859"/>
        <end position="869"/>
    </location>
</feature>
<gene>
    <name evidence="3" type="ORF">NTJ_11027</name>
</gene>
<evidence type="ECO:0000313" key="3">
    <source>
        <dbReference type="EMBL" id="BES98212.1"/>
    </source>
</evidence>
<feature type="compositionally biased region" description="Basic and acidic residues" evidence="1">
    <location>
        <begin position="1463"/>
        <end position="1494"/>
    </location>
</feature>
<evidence type="ECO:0000256" key="1">
    <source>
        <dbReference type="SAM" id="MobiDB-lite"/>
    </source>
</evidence>
<feature type="region of interest" description="Disordered" evidence="1">
    <location>
        <begin position="468"/>
        <end position="536"/>
    </location>
</feature>
<feature type="compositionally biased region" description="Basic and acidic residues" evidence="1">
    <location>
        <begin position="502"/>
        <end position="517"/>
    </location>
</feature>
<feature type="compositionally biased region" description="Basic and acidic residues" evidence="1">
    <location>
        <begin position="1187"/>
        <end position="1201"/>
    </location>
</feature>
<feature type="compositionally biased region" description="Basic and acidic residues" evidence="1">
    <location>
        <begin position="1226"/>
        <end position="1243"/>
    </location>
</feature>
<feature type="compositionally biased region" description="Polar residues" evidence="1">
    <location>
        <begin position="1616"/>
        <end position="1629"/>
    </location>
</feature>
<feature type="region of interest" description="Disordered" evidence="1">
    <location>
        <begin position="159"/>
        <end position="181"/>
    </location>
</feature>
<feature type="region of interest" description="Disordered" evidence="1">
    <location>
        <begin position="1602"/>
        <end position="1736"/>
    </location>
</feature>
<feature type="compositionally biased region" description="Polar residues" evidence="1">
    <location>
        <begin position="1270"/>
        <end position="1279"/>
    </location>
</feature>
<feature type="compositionally biased region" description="Acidic residues" evidence="1">
    <location>
        <begin position="2145"/>
        <end position="2156"/>
    </location>
</feature>
<feature type="region of interest" description="Disordered" evidence="1">
    <location>
        <begin position="2468"/>
        <end position="2514"/>
    </location>
</feature>
<feature type="compositionally biased region" description="Basic and acidic residues" evidence="1">
    <location>
        <begin position="2097"/>
        <end position="2121"/>
    </location>
</feature>
<feature type="transmembrane region" description="Helical" evidence="2">
    <location>
        <begin position="2584"/>
        <end position="2602"/>
    </location>
</feature>
<feature type="compositionally biased region" description="Basic and acidic residues" evidence="1">
    <location>
        <begin position="696"/>
        <end position="715"/>
    </location>
</feature>
<feature type="compositionally biased region" description="Basic residues" evidence="1">
    <location>
        <begin position="518"/>
        <end position="527"/>
    </location>
</feature>
<feature type="region of interest" description="Disordered" evidence="1">
    <location>
        <begin position="371"/>
        <end position="406"/>
    </location>
</feature>
<feature type="compositionally biased region" description="Basic and acidic residues" evidence="1">
    <location>
        <begin position="172"/>
        <end position="181"/>
    </location>
</feature>
<feature type="region of interest" description="Disordered" evidence="1">
    <location>
        <begin position="2420"/>
        <end position="2454"/>
    </location>
</feature>
<feature type="compositionally biased region" description="Polar residues" evidence="1">
    <location>
        <begin position="2502"/>
        <end position="2514"/>
    </location>
</feature>
<feature type="region of interest" description="Disordered" evidence="1">
    <location>
        <begin position="847"/>
        <end position="890"/>
    </location>
</feature>
<feature type="compositionally biased region" description="Pro residues" evidence="1">
    <location>
        <begin position="2284"/>
        <end position="2294"/>
    </location>
</feature>
<feature type="region of interest" description="Disordered" evidence="1">
    <location>
        <begin position="1155"/>
        <end position="1314"/>
    </location>
</feature>
<dbReference type="EMBL" id="AP028917">
    <property type="protein sequence ID" value="BES98212.1"/>
    <property type="molecule type" value="Genomic_DNA"/>
</dbReference>
<keyword evidence="4" id="KW-1185">Reference proteome</keyword>
<feature type="compositionally biased region" description="Polar residues" evidence="1">
    <location>
        <begin position="1804"/>
        <end position="1821"/>
    </location>
</feature>
<feature type="compositionally biased region" description="Basic and acidic residues" evidence="1">
    <location>
        <begin position="2385"/>
        <end position="2394"/>
    </location>
</feature>
<feature type="compositionally biased region" description="Basic and acidic residues" evidence="1">
    <location>
        <begin position="875"/>
        <end position="890"/>
    </location>
</feature>
<accession>A0ABN7B619</accession>
<organism evidence="3 4">
    <name type="scientific">Nesidiocoris tenuis</name>
    <dbReference type="NCBI Taxonomy" id="355587"/>
    <lineage>
        <taxon>Eukaryota</taxon>
        <taxon>Metazoa</taxon>
        <taxon>Ecdysozoa</taxon>
        <taxon>Arthropoda</taxon>
        <taxon>Hexapoda</taxon>
        <taxon>Insecta</taxon>
        <taxon>Pterygota</taxon>
        <taxon>Neoptera</taxon>
        <taxon>Paraneoptera</taxon>
        <taxon>Hemiptera</taxon>
        <taxon>Heteroptera</taxon>
        <taxon>Panheteroptera</taxon>
        <taxon>Cimicomorpha</taxon>
        <taxon>Miridae</taxon>
        <taxon>Dicyphina</taxon>
        <taxon>Nesidiocoris</taxon>
    </lineage>
</organism>
<feature type="compositionally biased region" description="Acidic residues" evidence="1">
    <location>
        <begin position="1945"/>
        <end position="1970"/>
    </location>
</feature>
<protein>
    <submittedName>
        <fullName evidence="3">Uncharacterized protein</fullName>
    </submittedName>
</protein>
<feature type="compositionally biased region" description="Basic and acidic residues" evidence="1">
    <location>
        <begin position="1633"/>
        <end position="1650"/>
    </location>
</feature>
<feature type="region of interest" description="Disordered" evidence="1">
    <location>
        <begin position="1368"/>
        <end position="1431"/>
    </location>
</feature>
<feature type="compositionally biased region" description="Basic and acidic residues" evidence="1">
    <location>
        <begin position="1684"/>
        <end position="1708"/>
    </location>
</feature>
<name>A0ABN7B619_9HEMI</name>
<feature type="compositionally biased region" description="Basic and acidic residues" evidence="1">
    <location>
        <begin position="1013"/>
        <end position="1023"/>
    </location>
</feature>
<feature type="compositionally biased region" description="Acidic residues" evidence="1">
    <location>
        <begin position="1776"/>
        <end position="1785"/>
    </location>
</feature>
<dbReference type="Proteomes" id="UP001307889">
    <property type="component" value="Chromosome 9"/>
</dbReference>
<feature type="region of interest" description="Disordered" evidence="1">
    <location>
        <begin position="902"/>
        <end position="946"/>
    </location>
</feature>
<feature type="region of interest" description="Disordered" evidence="1">
    <location>
        <begin position="2001"/>
        <end position="2026"/>
    </location>
</feature>
<feature type="compositionally biased region" description="Basic and acidic residues" evidence="1">
    <location>
        <begin position="743"/>
        <end position="755"/>
    </location>
</feature>
<feature type="region of interest" description="Disordered" evidence="1">
    <location>
        <begin position="690"/>
        <end position="815"/>
    </location>
</feature>
<feature type="compositionally biased region" description="Basic and acidic residues" evidence="1">
    <location>
        <begin position="1283"/>
        <end position="1293"/>
    </location>
</feature>
<feature type="region of interest" description="Disordered" evidence="1">
    <location>
        <begin position="425"/>
        <end position="454"/>
    </location>
</feature>
<feature type="region of interest" description="Disordered" evidence="1">
    <location>
        <begin position="1065"/>
        <end position="1085"/>
    </location>
</feature>
<proteinExistence type="predicted"/>
<feature type="compositionally biased region" description="Basic and acidic residues" evidence="1">
    <location>
        <begin position="1528"/>
        <end position="1562"/>
    </location>
</feature>
<feature type="region of interest" description="Disordered" evidence="1">
    <location>
        <begin position="1459"/>
        <end position="1494"/>
    </location>
</feature>
<evidence type="ECO:0000256" key="2">
    <source>
        <dbReference type="SAM" id="Phobius"/>
    </source>
</evidence>
<keyword evidence="2" id="KW-1133">Transmembrane helix</keyword>
<feature type="region of interest" description="Disordered" evidence="1">
    <location>
        <begin position="1755"/>
        <end position="1974"/>
    </location>
</feature>
<evidence type="ECO:0000313" key="4">
    <source>
        <dbReference type="Proteomes" id="UP001307889"/>
    </source>
</evidence>
<feature type="compositionally biased region" description="Basic and acidic residues" evidence="1">
    <location>
        <begin position="800"/>
        <end position="815"/>
    </location>
</feature>
<feature type="region of interest" description="Disordered" evidence="1">
    <location>
        <begin position="1528"/>
        <end position="1584"/>
    </location>
</feature>
<feature type="region of interest" description="Disordered" evidence="1">
    <location>
        <begin position="2275"/>
        <end position="2294"/>
    </location>
</feature>
<feature type="region of interest" description="Disordered" evidence="1">
    <location>
        <begin position="93"/>
        <end position="136"/>
    </location>
</feature>
<sequence length="2618" mass="292310">MPREQEDERDDDDESKSKRPVQHVTPALAGLTSILASTPLLSVSPKNETAVDTEKEEAHERKVIRIPGDDSVIIPLHGDSDEEINPERYADPTLVTTEATDEPSVRAKPARTKVRTKEKTTKSKAKTKPDSSEPKLVLPALAGLATVIAASPVIAEVAGDEGGSASPVITEPSDKPERDETRVRKFIKNAKEDNVIVPLHGDSDEELHPDRYSDPSLITTQRIDGPVIEECSSPSPRGSNTNGRVVQKENLPSKIELADDETDNSKLVAGRRSPSPKTSALSKLFTPALAGMTTLLAASPLLATNEEERDVGDEEGQEAQSERQVHERKFIRIPNDSNNIIIPLHGDSDEELNPERYEDPSLQGVQRIGGDGVEEVKPSRNDAIVSKTNLPKRNSSKKKEKPSSLAKMVTPALAGMTTLLAASPILSVSPENEDTTKDVSSEQDGSVPQDFKPIERKFIKTSNSDDVIIPLHGDSDEEIHPERYEDQTMVGVQKIDGPTVEVVKHSSNEASKEEPKATKRSSKKDSKKVKDGTAKVATPLLAGMTTLLAASPILSVSPKSEAGEDRDSDISEQTAGQKDEATDISTPDEQPLERKFISIPNQDGIIIPLHGDSDEELHPERYEDPAWVGVQKIEGPTLETGTRLQLGKSAESKASKSIDVKKVTKKAKDQVAKVATPLLAGMTTLLAASPILSVSPKKDDSETVVEGHVESKDIPQESDEQQNLRAGSQLVDKSEEQSEEQPEEKLEEKPLERKVISIPNQDGVIIPLHGESDEDINPERYEDPSLIVIQRIDGPSGVEMPKKMAGKETERSEGAVKIKKAAKEAKKQAAKVVTPLLAGMTTLLAASPILTVSPKQDEQHEEQENEEASSEATGDETRTNQEDEKPIERKVIVIPEKDGFIIPLHGDSDEELHPERYEDPSMISIQRIEGPTLEMAKLPPAKTPEKEKGLFKTFKIKDASKKAKDQATKVATPLLAGMTTLLAASPILTVSPEVSKPTDDGDKEGIEQNLDGDVEKTKEDQPLERKIIKVPNKEGFIIPLHGDSDEELHPERYDDPSMVSIQRIEGPTPEPIISPPKAKPKKKKLELDIKEASRNVKEKASNVVTPLLAGLTTILAASPILTAAPTKKFEPEQKTGEKPVDVEESAIVDAQTTEIAHDSANLKGESVEPPNSNVETDYEPIMNVDAQVDKDFGSVAEKEAPLPKPRKRKVTLESSVAETVEATETNEVKEPLADEIPTARENEYEPINPPEQPPSPSAQGRLSRRDQAEIETTQEQTPVEIQLHTELKPERVSDGVQASAAEPKLPPRDTQELSKQQELAGLLAASPIVFKPPPSLEKEDEIKSEEVLERKFIRIPDDNKAIIIPLHGDSDEEIHPERYKDPSLQGVQRIEGPVLEDLKPPPKPPRDIPSQSEYELVQSPSEMGIDDDRPHLSLQDRFKVGAGQMRDRIRKIQVPKINLPDRSQMKLPEKPQFLKERPQFLKEKPKFLTERPQFLKERPQFLKERPQFLKERPQFLKEKPKFLTERPKFLSERPKFHLPDRSNFKIPERFRMEKKSPKLDKPKIRRPNPSSLRRPLRDAITISSSSSHNLFETLKARTYPRFLSKKKRDRERAAQLRQQASFETESSQPSSPPDRRKLFPEKHRDIKFVDEESGYNDQRMDVQSEEGYEENTAPFHETYLSTPEQKKMESMRAKIDSSSDIAESDKEQISSGSGSNRHRAGVLEEIDSDEFFLRQKGLSREDVDVSRYLSKEIRDAFRSPKNALVQMDSTERYTDEYEDEEEEEDTRYPEETAPQPPERRSARSNRSFTGSRDSDFNTFPTRPTRRKQSEPEVGSRDIFEKVKKPPRKYRSRSGTRSSLRSLDRFSRRSATEDVPRPPSRQKSLRSLSRSRPESESDAGGGSALGDVAHEDGLAPIRPLRKSQSRGASVDERTSRGADSLPQDYGEYEQDGEEIEVDEEEIGDEELEDEQEQRAREHVHVFHAVPTTTSVPVRSESLDEEIPGYAVVRKPKPPRPPLPRKTRKEQLQSQLHTIKAHGITFFQTFPRRAMKSLNKPRLPVRPLKTPVRPPRRNRVFREPVYVDGDLPGEQPSSSTFKESGHLKHEYEEARDLQSGEIVERMKGRPLPAPPRPPRKTKDEESMSEVGEGDFNEPEDDSEEFVLRTRLNILGTPEGVVVEENILSEEPPRRIHSTVDTSQQTSFELVETSVSIQTEPLPLGLAFENQSEALSRRIAVEEQASRNRLVEELMQRKENVRDEQSAEDTHSLFDPRIVRESEEAAREETPPPLPQRNIHPPPIPVIPPVQVSFPDKLHLTQLDVDKLNVNELQANTIKVSEIDGVTMQVTEIAGKSGNLVLNGIELPPDFIKNLVAQIPIPKPPEVPKPVEIPERVREKSPQPQLKRILTPPPPIVVQHLAQLASEAPSPPIQQASTTEQLPKPVTTRTRRKSPTRVIDDSEEELASVILERERKERERLDKDMLSKKDPDSPGPPEDKKKLDPPASPSISTEKPSTSQDVNISTADAANQQIPLEPSDDQPVSQASAFRLIKQLVTIWYRDLVSGSVSFIQGINSIFPENDKRRDAQMAALILVVMLASLIILGLGAEQSVHHHHWDYLNPPR</sequence>
<feature type="transmembrane region" description="Helical" evidence="2">
    <location>
        <begin position="2552"/>
        <end position="2572"/>
    </location>
</feature>
<feature type="compositionally biased region" description="Low complexity" evidence="1">
    <location>
        <begin position="1213"/>
        <end position="1225"/>
    </location>
</feature>
<feature type="compositionally biased region" description="Low complexity" evidence="1">
    <location>
        <begin position="1880"/>
        <end position="1889"/>
    </location>
</feature>
<feature type="region of interest" description="Disordered" evidence="1">
    <location>
        <begin position="196"/>
        <end position="280"/>
    </location>
</feature>
<reference evidence="3 4" key="1">
    <citation type="submission" date="2023-09" db="EMBL/GenBank/DDBJ databases">
        <title>Nesidiocoris tenuis whole genome shotgun sequence.</title>
        <authorList>
            <person name="Shibata T."/>
            <person name="Shimoda M."/>
            <person name="Kobayashi T."/>
            <person name="Uehara T."/>
        </authorList>
    </citation>
    <scope>NUCLEOTIDE SEQUENCE [LARGE SCALE GENOMIC DNA]</scope>
    <source>
        <strain evidence="3 4">Japan</strain>
    </source>
</reference>
<feature type="compositionally biased region" description="Polar residues" evidence="1">
    <location>
        <begin position="1409"/>
        <end position="1421"/>
    </location>
</feature>
<feature type="compositionally biased region" description="Basic and acidic residues" evidence="1">
    <location>
        <begin position="1396"/>
        <end position="1406"/>
    </location>
</feature>
<feature type="region of interest" description="Disordered" evidence="1">
    <location>
        <begin position="303"/>
        <end position="331"/>
    </location>
</feature>
<feature type="region of interest" description="Disordered" evidence="1">
    <location>
        <begin position="2383"/>
        <end position="2404"/>
    </location>
</feature>
<feature type="region of interest" description="Disordered" evidence="1">
    <location>
        <begin position="2051"/>
        <end position="2156"/>
    </location>
</feature>
<feature type="compositionally biased region" description="Basic and acidic residues" evidence="1">
    <location>
        <begin position="996"/>
        <end position="1006"/>
    </location>
</feature>
<feature type="compositionally biased region" description="Acidic residues" evidence="1">
    <location>
        <begin position="305"/>
        <end position="317"/>
    </location>
</feature>
<feature type="region of interest" description="Disordered" evidence="1">
    <location>
        <begin position="1"/>
        <end position="25"/>
    </location>
</feature>
<feature type="compositionally biased region" description="Basic residues" evidence="1">
    <location>
        <begin position="2008"/>
        <end position="2022"/>
    </location>
</feature>
<keyword evidence="2" id="KW-0472">Membrane</keyword>